<dbReference type="PIRSF" id="PIRSF000904">
    <property type="entry name" value="FBPtase_SBPase"/>
    <property type="match status" value="1"/>
</dbReference>
<feature type="binding site" evidence="7">
    <location>
        <position position="255"/>
    </location>
    <ligand>
        <name>Mg(2+)</name>
        <dbReference type="ChEBI" id="CHEBI:18420"/>
        <label>2</label>
    </ligand>
</feature>
<evidence type="ECO:0000256" key="1">
    <source>
        <dbReference type="ARBA" id="ARBA00001273"/>
    </source>
</evidence>
<organism evidence="12 13">
    <name type="scientific">Halorubellus litoreus</name>
    <dbReference type="NCBI Taxonomy" id="755308"/>
    <lineage>
        <taxon>Archaea</taxon>
        <taxon>Methanobacteriati</taxon>
        <taxon>Methanobacteriota</taxon>
        <taxon>Stenosarchaea group</taxon>
        <taxon>Halobacteria</taxon>
        <taxon>Halobacteriales</taxon>
        <taxon>Halorubellaceae</taxon>
        <taxon>Halorubellus</taxon>
    </lineage>
</organism>
<proteinExistence type="inferred from homology"/>
<dbReference type="Gene3D" id="3.30.540.10">
    <property type="entry name" value="Fructose-1,6-Bisphosphatase, subunit A, domain 1"/>
    <property type="match status" value="1"/>
</dbReference>
<dbReference type="NCBIfam" id="NF006786">
    <property type="entry name" value="PRK09293.3-3"/>
    <property type="match status" value="1"/>
</dbReference>
<reference evidence="12 13" key="1">
    <citation type="journal article" date="2019" name="Int. J. Syst. Evol. Microbiol.">
        <title>The Global Catalogue of Microorganisms (GCM) 10K type strain sequencing project: providing services to taxonomists for standard genome sequencing and annotation.</title>
        <authorList>
            <consortium name="The Broad Institute Genomics Platform"/>
            <consortium name="The Broad Institute Genome Sequencing Center for Infectious Disease"/>
            <person name="Wu L."/>
            <person name="Ma J."/>
        </authorList>
    </citation>
    <scope>NUCLEOTIDE SEQUENCE [LARGE SCALE GENOMIC DNA]</scope>
    <source>
        <strain evidence="12 13">GX26</strain>
    </source>
</reference>
<feature type="binding site" evidence="7">
    <location>
        <position position="219"/>
    </location>
    <ligand>
        <name>substrate</name>
    </ligand>
</feature>
<evidence type="ECO:0000256" key="8">
    <source>
        <dbReference type="RuleBase" id="RU000508"/>
    </source>
</evidence>
<dbReference type="Pfam" id="PF18913">
    <property type="entry name" value="FBPase_C"/>
    <property type="match status" value="1"/>
</dbReference>
<dbReference type="InterPro" id="IPR028343">
    <property type="entry name" value="FBPtase"/>
</dbReference>
<comment type="subcellular location">
    <subcellularLocation>
        <location evidence="7">Cytoplasm</location>
    </subcellularLocation>
</comment>
<dbReference type="InterPro" id="IPR000146">
    <property type="entry name" value="FBPase_class-1"/>
</dbReference>
<dbReference type="EMBL" id="JBHSXN010000001">
    <property type="protein sequence ID" value="MFC6951271.1"/>
    <property type="molecule type" value="Genomic_DNA"/>
</dbReference>
<evidence type="ECO:0000256" key="9">
    <source>
        <dbReference type="SAM" id="MobiDB-lite"/>
    </source>
</evidence>
<comment type="caution">
    <text evidence="12">The sequence shown here is derived from an EMBL/GenBank/DDBJ whole genome shotgun (WGS) entry which is preliminary data.</text>
</comment>
<keyword evidence="5 7" id="KW-0119">Carbohydrate metabolism</keyword>
<feature type="binding site" evidence="7">
    <location>
        <position position="249"/>
    </location>
    <ligand>
        <name>substrate</name>
    </ligand>
</feature>
<accession>A0ABD5VEI1</accession>
<feature type="region of interest" description="Disordered" evidence="9">
    <location>
        <begin position="76"/>
        <end position="99"/>
    </location>
</feature>
<evidence type="ECO:0000256" key="3">
    <source>
        <dbReference type="ARBA" id="ARBA00022490"/>
    </source>
</evidence>
<dbReference type="GO" id="GO:0006094">
    <property type="term" value="P:gluconeogenesis"/>
    <property type="evidence" value="ECO:0007669"/>
    <property type="project" value="UniProtKB-UniRule"/>
</dbReference>
<comment type="caution">
    <text evidence="7">Lacks conserved residue(s) required for the propagation of feature annotation.</text>
</comment>
<dbReference type="Pfam" id="PF00316">
    <property type="entry name" value="FBPase"/>
    <property type="match status" value="1"/>
</dbReference>
<feature type="domain" description="Fructose-1-6-bisphosphatase class I N-terminal" evidence="10">
    <location>
        <begin position="102"/>
        <end position="168"/>
    </location>
</feature>
<protein>
    <recommendedName>
        <fullName evidence="7">Fructose-1,6-bisphosphatase class 1</fullName>
        <shortName evidence="7">FBPase class 1</shortName>
        <ecNumber evidence="7">3.1.3.11</ecNumber>
    </recommendedName>
    <alternativeName>
        <fullName evidence="7">D-fructose-1,6-bisphosphate 1-phosphohydrolase class 1</fullName>
    </alternativeName>
</protein>
<evidence type="ECO:0000259" key="10">
    <source>
        <dbReference type="Pfam" id="PF00316"/>
    </source>
</evidence>
<evidence type="ECO:0000256" key="7">
    <source>
        <dbReference type="HAMAP-Rule" id="MF_01855"/>
    </source>
</evidence>
<dbReference type="GO" id="GO:0005737">
    <property type="term" value="C:cytoplasm"/>
    <property type="evidence" value="ECO:0007669"/>
    <property type="project" value="UniProtKB-SubCell"/>
</dbReference>
<feature type="binding site" evidence="7">
    <location>
        <position position="113"/>
    </location>
    <ligand>
        <name>Mg(2+)</name>
        <dbReference type="ChEBI" id="CHEBI:18420"/>
        <label>1</label>
    </ligand>
</feature>
<evidence type="ECO:0000256" key="2">
    <source>
        <dbReference type="ARBA" id="ARBA00010941"/>
    </source>
</evidence>
<keyword evidence="13" id="KW-1185">Reference proteome</keyword>
<feature type="domain" description="Fructose-1-6-bisphosphatase class 1 C-terminal" evidence="11">
    <location>
        <begin position="185"/>
        <end position="307"/>
    </location>
</feature>
<dbReference type="PANTHER" id="PTHR11556">
    <property type="entry name" value="FRUCTOSE-1,6-BISPHOSPHATASE-RELATED"/>
    <property type="match status" value="1"/>
</dbReference>
<comment type="pathway">
    <text evidence="6">Carbohydrate biosynthesis.</text>
</comment>
<comment type="similarity">
    <text evidence="2 7 8">Belongs to the FBPase class 1 family.</text>
</comment>
<keyword evidence="7" id="KW-0479">Metal-binding</keyword>
<dbReference type="HAMAP" id="MF_01855">
    <property type="entry name" value="FBPase_class1"/>
    <property type="match status" value="1"/>
</dbReference>
<evidence type="ECO:0000313" key="13">
    <source>
        <dbReference type="Proteomes" id="UP001596395"/>
    </source>
</evidence>
<dbReference type="AlphaFoldDB" id="A0ABD5VEI1"/>
<comment type="subunit">
    <text evidence="7">Homotetramer.</text>
</comment>
<gene>
    <name evidence="7" type="primary">fbp</name>
    <name evidence="12" type="ORF">ACFQGB_00215</name>
</gene>
<dbReference type="RefSeq" id="WP_336348310.1">
    <property type="nucleotide sequence ID" value="NZ_JAZAQL010000001.1"/>
</dbReference>
<dbReference type="InterPro" id="IPR033391">
    <property type="entry name" value="FBPase_N"/>
</dbReference>
<keyword evidence="7" id="KW-0460">Magnesium</keyword>
<name>A0ABD5VEI1_9EURY</name>
<evidence type="ECO:0000256" key="5">
    <source>
        <dbReference type="ARBA" id="ARBA00023277"/>
    </source>
</evidence>
<evidence type="ECO:0000259" key="11">
    <source>
        <dbReference type="Pfam" id="PF18913"/>
    </source>
</evidence>
<dbReference type="GO" id="GO:0042132">
    <property type="term" value="F:fructose 1,6-bisphosphate 1-phosphatase activity"/>
    <property type="evidence" value="ECO:0007669"/>
    <property type="project" value="UniProtKB-UniRule"/>
</dbReference>
<keyword evidence="4 7" id="KW-0378">Hydrolase</keyword>
<dbReference type="Proteomes" id="UP001596395">
    <property type="component" value="Unassembled WGS sequence"/>
</dbReference>
<evidence type="ECO:0000313" key="12">
    <source>
        <dbReference type="EMBL" id="MFC6951271.1"/>
    </source>
</evidence>
<feature type="binding site" evidence="7">
    <location>
        <position position="114"/>
    </location>
    <ligand>
        <name>Mg(2+)</name>
        <dbReference type="ChEBI" id="CHEBI:18420"/>
        <label>2</label>
    </ligand>
</feature>
<dbReference type="PANTHER" id="PTHR11556:SF35">
    <property type="entry name" value="SEDOHEPTULOSE-1,7-BISPHOSPHATASE, CHLOROPLASTIC"/>
    <property type="match status" value="1"/>
</dbReference>
<evidence type="ECO:0000256" key="4">
    <source>
        <dbReference type="ARBA" id="ARBA00022801"/>
    </source>
</evidence>
<evidence type="ECO:0000256" key="6">
    <source>
        <dbReference type="ARBA" id="ARBA00024331"/>
    </source>
</evidence>
<dbReference type="Gene3D" id="3.40.190.80">
    <property type="match status" value="1"/>
</dbReference>
<keyword evidence="3 7" id="KW-0963">Cytoplasm</keyword>
<dbReference type="PRINTS" id="PR00115">
    <property type="entry name" value="F16BPHPHTASE"/>
</dbReference>
<feature type="binding site" evidence="7">
    <location>
        <position position="111"/>
    </location>
    <ligand>
        <name>Mg(2+)</name>
        <dbReference type="ChEBI" id="CHEBI:18420"/>
        <label>2</label>
    </ligand>
</feature>
<feature type="binding site" evidence="7">
    <location>
        <position position="111"/>
    </location>
    <ligand>
        <name>Mg(2+)</name>
        <dbReference type="ChEBI" id="CHEBI:18420"/>
        <label>1</label>
    </ligand>
</feature>
<dbReference type="SUPFAM" id="SSF56655">
    <property type="entry name" value="Carbohydrate phosphatase"/>
    <property type="match status" value="1"/>
</dbReference>
<feature type="binding site" evidence="7">
    <location>
        <begin position="114"/>
        <end position="117"/>
    </location>
    <ligand>
        <name>substrate</name>
    </ligand>
</feature>
<dbReference type="EC" id="3.1.3.11" evidence="7"/>
<comment type="cofactor">
    <cofactor evidence="7">
        <name>Mg(2+)</name>
        <dbReference type="ChEBI" id="CHEBI:18420"/>
    </cofactor>
    <text evidence="7">Binds 2 magnesium ions per subunit.</text>
</comment>
<dbReference type="GO" id="GO:0000287">
    <property type="term" value="F:magnesium ion binding"/>
    <property type="evidence" value="ECO:0007669"/>
    <property type="project" value="UniProtKB-UniRule"/>
</dbReference>
<sequence>METTVDAVLDALASATPEIREGLVGRRSYQDTENESGERQLAADVYADQLLEERLGGIDGVVEYASEERTGVVAVGATDSGDSAGDASGTGSGDSASGDADADGALAVAVDPLDGSSNLKSNNAMGTILAVYDGSIPASGRDLVASAFVLYGPITTMTVARDDEVTEYEVVDGDRRVRDADVTVPDDPVVYGFGGRVPDWHDDFEAYVREIEQELKLRYGGAMIADVNQVVEYGGVFAYPSLESAPDGKLRLQFEGNPIGHIIETAGGASSDGTQSLLDVEPDGDVHQRVPLHVGNEALIDRLEAALD</sequence>
<dbReference type="InterPro" id="IPR044015">
    <property type="entry name" value="FBPase_C_dom"/>
</dbReference>
<comment type="catalytic activity">
    <reaction evidence="1 7">
        <text>beta-D-fructose 1,6-bisphosphate + H2O = beta-D-fructose 6-phosphate + phosphate</text>
        <dbReference type="Rhea" id="RHEA:11064"/>
        <dbReference type="ChEBI" id="CHEBI:15377"/>
        <dbReference type="ChEBI" id="CHEBI:32966"/>
        <dbReference type="ChEBI" id="CHEBI:43474"/>
        <dbReference type="ChEBI" id="CHEBI:57634"/>
        <dbReference type="EC" id="3.1.3.11"/>
    </reaction>
</comment>
<feature type="binding site" evidence="7">
    <location>
        <position position="67"/>
    </location>
    <ligand>
        <name>Mg(2+)</name>
        <dbReference type="ChEBI" id="CHEBI:18420"/>
        <label>1</label>
    </ligand>
</feature>